<feature type="compositionally biased region" description="Acidic residues" evidence="1">
    <location>
        <begin position="54"/>
        <end position="75"/>
    </location>
</feature>
<dbReference type="KEGG" id="msj:MSSAC_2341"/>
<dbReference type="Proteomes" id="UP000033123">
    <property type="component" value="Chromosome"/>
</dbReference>
<name>A0A0E3LDA5_9EURY</name>
<protein>
    <recommendedName>
        <fullName evidence="4">Lipoprotein</fullName>
    </recommendedName>
</protein>
<gene>
    <name evidence="2" type="ORF">MSSAC_2341</name>
</gene>
<feature type="region of interest" description="Disordered" evidence="1">
    <location>
        <begin position="25"/>
        <end position="82"/>
    </location>
</feature>
<reference evidence="2 3" key="1">
    <citation type="submission" date="2014-07" db="EMBL/GenBank/DDBJ databases">
        <title>Methanogenic archaea and the global carbon cycle.</title>
        <authorList>
            <person name="Henriksen J.R."/>
            <person name="Luke J."/>
            <person name="Reinhart S."/>
            <person name="Benedict M.N."/>
            <person name="Youngblut N.D."/>
            <person name="Metcalf M.E."/>
            <person name="Whitaker R.J."/>
            <person name="Metcalf W.W."/>
        </authorList>
    </citation>
    <scope>NUCLEOTIDE SEQUENCE [LARGE SCALE GENOMIC DNA]</scope>
    <source>
        <strain evidence="2 3">C2J</strain>
    </source>
</reference>
<dbReference type="Gene3D" id="2.40.360.20">
    <property type="match status" value="1"/>
</dbReference>
<evidence type="ECO:0000313" key="3">
    <source>
        <dbReference type="Proteomes" id="UP000033123"/>
    </source>
</evidence>
<dbReference type="PATRIC" id="fig|1434118.4.peg.3011"/>
<organism evidence="2 3">
    <name type="scientific">Methanosarcina siciliae C2J</name>
    <dbReference type="NCBI Taxonomy" id="1434118"/>
    <lineage>
        <taxon>Archaea</taxon>
        <taxon>Methanobacteriati</taxon>
        <taxon>Methanobacteriota</taxon>
        <taxon>Stenosarchaea group</taxon>
        <taxon>Methanomicrobia</taxon>
        <taxon>Methanosarcinales</taxon>
        <taxon>Methanosarcinaceae</taxon>
        <taxon>Methanosarcina</taxon>
    </lineage>
</organism>
<evidence type="ECO:0008006" key="4">
    <source>
        <dbReference type="Google" id="ProtNLM"/>
    </source>
</evidence>
<evidence type="ECO:0000313" key="2">
    <source>
        <dbReference type="EMBL" id="AKB36931.1"/>
    </source>
</evidence>
<accession>A0A0E3LDA5</accession>
<proteinExistence type="predicted"/>
<dbReference type="EMBL" id="CP009508">
    <property type="protein sequence ID" value="AKB36931.1"/>
    <property type="molecule type" value="Genomic_DNA"/>
</dbReference>
<dbReference type="AlphaFoldDB" id="A0A0E3LDA5"/>
<feature type="compositionally biased region" description="Acidic residues" evidence="1">
    <location>
        <begin position="33"/>
        <end position="47"/>
    </location>
</feature>
<sequence length="286" mass="31574">MRSIKRFSFFVTVVLIAAMLFASGCSQNTPEEGTTEETGGEVTEEVTEGAVEGSTEETTEGVTEEATEGAMETEGEGGYSSVINPDDFVEVIDNPYFPLTPGTTFVYEGESEGEPIRDEVYVTNETRTVMGVKTIVVRDREFEDGELAEETFDWYAQDKDGNVWYFGEDSREYDEGEVVITEGSWEAGGNGAQPGIIMKGNPQVGDTYRQEYLAGEAEDMAEVVSMNESVSVPYGSFENCLKTREWTPLEPGIEENKYYAAETGLLLEITVRGEAEKLELVEIITE</sequence>
<dbReference type="HOGENOM" id="CLU_077075_0_0_2"/>
<evidence type="ECO:0000256" key="1">
    <source>
        <dbReference type="SAM" id="MobiDB-lite"/>
    </source>
</evidence>
<dbReference type="PROSITE" id="PS51257">
    <property type="entry name" value="PROKAR_LIPOPROTEIN"/>
    <property type="match status" value="1"/>
</dbReference>